<dbReference type="AlphaFoldDB" id="A0A8S3S920"/>
<evidence type="ECO:0000313" key="1">
    <source>
        <dbReference type="EMBL" id="CAG2213447.1"/>
    </source>
</evidence>
<sequence>MSSELSRVRSSCENPENIPETTSAWSAYEVCNKLSVTLKYNDDPRSVFIIGYLELMEQNFKLIEYMKNHFESPDQEYKTKHKCFQFALNTWKDMVIDSEFINDIEVSGALKMNNVLDKPFETSSLYHDFVEPKEKKQEADNGEQLVLLRSTCQKIFAKLKVFSDQLLFVMDNLGNPSERMFKDLFMAFVRIFDLKIFDTTNTPGCRYYLHHGEQTVTSIPGAVMSSYTARTGSITPKLVSKVIAVVEVRKEYSHSPDQDSESSSEAKKIRLGCRQTNSIAEHVHTRLKGQHIGDMLAVTQSEASVFDYNGIFGFIVQGTKVTFVSLQSSKKYFDNLLENDKTKNMWADVRYSKECNLHRETSDADCLRIEPRKVRSTDRTLHRQHVLRTENNGTCFQYRKLYAIMKRSIVCVNCSKTQLS</sequence>
<keyword evidence="2" id="KW-1185">Reference proteome</keyword>
<proteinExistence type="predicted"/>
<dbReference type="OrthoDB" id="6071489at2759"/>
<dbReference type="Proteomes" id="UP000683360">
    <property type="component" value="Unassembled WGS sequence"/>
</dbReference>
<dbReference type="EMBL" id="CAJPWZ010001354">
    <property type="protein sequence ID" value="CAG2213447.1"/>
    <property type="molecule type" value="Genomic_DNA"/>
</dbReference>
<gene>
    <name evidence="1" type="ORF">MEDL_27387</name>
</gene>
<evidence type="ECO:0000313" key="2">
    <source>
        <dbReference type="Proteomes" id="UP000683360"/>
    </source>
</evidence>
<reference evidence="1" key="1">
    <citation type="submission" date="2021-03" db="EMBL/GenBank/DDBJ databases">
        <authorList>
            <person name="Bekaert M."/>
        </authorList>
    </citation>
    <scope>NUCLEOTIDE SEQUENCE</scope>
</reference>
<name>A0A8S3S920_MYTED</name>
<comment type="caution">
    <text evidence="1">The sequence shown here is derived from an EMBL/GenBank/DDBJ whole genome shotgun (WGS) entry which is preliminary data.</text>
</comment>
<organism evidence="1 2">
    <name type="scientific">Mytilus edulis</name>
    <name type="common">Blue mussel</name>
    <dbReference type="NCBI Taxonomy" id="6550"/>
    <lineage>
        <taxon>Eukaryota</taxon>
        <taxon>Metazoa</taxon>
        <taxon>Spiralia</taxon>
        <taxon>Lophotrochozoa</taxon>
        <taxon>Mollusca</taxon>
        <taxon>Bivalvia</taxon>
        <taxon>Autobranchia</taxon>
        <taxon>Pteriomorphia</taxon>
        <taxon>Mytilida</taxon>
        <taxon>Mytiloidea</taxon>
        <taxon>Mytilidae</taxon>
        <taxon>Mytilinae</taxon>
        <taxon>Mytilus</taxon>
    </lineage>
</organism>
<accession>A0A8S3S920</accession>
<protein>
    <submittedName>
        <fullName evidence="1">Uncharacterized protein</fullName>
    </submittedName>
</protein>